<accession>A0A523YRY2</accession>
<dbReference type="GO" id="GO:0005886">
    <property type="term" value="C:plasma membrane"/>
    <property type="evidence" value="ECO:0007669"/>
    <property type="project" value="UniProtKB-SubCell"/>
</dbReference>
<dbReference type="EMBL" id="SOIJ01000020">
    <property type="protein sequence ID" value="TET94267.1"/>
    <property type="molecule type" value="Genomic_DNA"/>
</dbReference>
<comment type="subcellular location">
    <subcellularLocation>
        <location evidence="1">Cell inner membrane</location>
        <topology evidence="1">Single-pass membrane protein</topology>
    </subcellularLocation>
</comment>
<evidence type="ECO:0000256" key="1">
    <source>
        <dbReference type="ARBA" id="ARBA00004377"/>
    </source>
</evidence>
<evidence type="ECO:0000256" key="6">
    <source>
        <dbReference type="ARBA" id="ARBA00022989"/>
    </source>
</evidence>
<dbReference type="Proteomes" id="UP000316925">
    <property type="component" value="Unassembled WGS sequence"/>
</dbReference>
<evidence type="ECO:0000313" key="10">
    <source>
        <dbReference type="EMBL" id="TET94267.1"/>
    </source>
</evidence>
<keyword evidence="3" id="KW-0488">Methylation</keyword>
<keyword evidence="7 8" id="KW-0472">Membrane</keyword>
<evidence type="ECO:0000256" key="5">
    <source>
        <dbReference type="ARBA" id="ARBA00022692"/>
    </source>
</evidence>
<protein>
    <submittedName>
        <fullName evidence="10">Prepilin-type N-terminal cleavage/methylation domain-containing protein</fullName>
    </submittedName>
</protein>
<dbReference type="NCBIfam" id="TIGR02532">
    <property type="entry name" value="IV_pilin_GFxxxE"/>
    <property type="match status" value="1"/>
</dbReference>
<evidence type="ECO:0000256" key="7">
    <source>
        <dbReference type="ARBA" id="ARBA00023136"/>
    </source>
</evidence>
<reference evidence="10 11" key="1">
    <citation type="submission" date="2019-03" db="EMBL/GenBank/DDBJ databases">
        <title>Metabolic potential of uncultured bacteria and archaea associated with petroleum seepage in deep-sea sediments.</title>
        <authorList>
            <person name="Dong X."/>
            <person name="Hubert C."/>
        </authorList>
    </citation>
    <scope>NUCLEOTIDE SEQUENCE [LARGE SCALE GENOMIC DNA]</scope>
    <source>
        <strain evidence="10">E29_bin28</strain>
    </source>
</reference>
<gene>
    <name evidence="10" type="ORF">E3J33_00375</name>
</gene>
<dbReference type="AlphaFoldDB" id="A0A523YRY2"/>
<sequence>MIPRKSTSGFTLIELIVVLGVVSVVVFLGILSVGSFLSRSRLKNSAEDIASTLRWARRLSITKRREYRVVFDPARRKYWIEDEEKMVIEGKHSLLENVAFADPDLWKREEEDGIVEFDDPDDDSLSFYPQGTAETGSIYLKNEGSGRWYTITISSTTGYIRVYPEKH</sequence>
<dbReference type="InterPro" id="IPR012902">
    <property type="entry name" value="N_methyl_site"/>
</dbReference>
<organism evidence="10 11">
    <name type="scientific">Aerophobetes bacterium</name>
    <dbReference type="NCBI Taxonomy" id="2030807"/>
    <lineage>
        <taxon>Bacteria</taxon>
        <taxon>Candidatus Aerophobota</taxon>
    </lineage>
</organism>
<keyword evidence="5 8" id="KW-0812">Transmembrane</keyword>
<dbReference type="InterPro" id="IPR022346">
    <property type="entry name" value="T2SS_GspH"/>
</dbReference>
<evidence type="ECO:0000259" key="9">
    <source>
        <dbReference type="Pfam" id="PF12019"/>
    </source>
</evidence>
<proteinExistence type="predicted"/>
<dbReference type="SUPFAM" id="SSF54523">
    <property type="entry name" value="Pili subunits"/>
    <property type="match status" value="1"/>
</dbReference>
<evidence type="ECO:0000256" key="3">
    <source>
        <dbReference type="ARBA" id="ARBA00022481"/>
    </source>
</evidence>
<dbReference type="GO" id="GO:0015628">
    <property type="term" value="P:protein secretion by the type II secretion system"/>
    <property type="evidence" value="ECO:0007669"/>
    <property type="project" value="InterPro"/>
</dbReference>
<dbReference type="Pfam" id="PF12019">
    <property type="entry name" value="GspH"/>
    <property type="match status" value="1"/>
</dbReference>
<feature type="transmembrane region" description="Helical" evidence="8">
    <location>
        <begin position="12"/>
        <end position="37"/>
    </location>
</feature>
<evidence type="ECO:0000256" key="8">
    <source>
        <dbReference type="SAM" id="Phobius"/>
    </source>
</evidence>
<comment type="caution">
    <text evidence="10">The sequence shown here is derived from an EMBL/GenBank/DDBJ whole genome shotgun (WGS) entry which is preliminary data.</text>
</comment>
<evidence type="ECO:0000256" key="4">
    <source>
        <dbReference type="ARBA" id="ARBA00022519"/>
    </source>
</evidence>
<dbReference type="Gene3D" id="3.30.700.10">
    <property type="entry name" value="Glycoprotein, Type 4 Pilin"/>
    <property type="match status" value="1"/>
</dbReference>
<name>A0A523YRY2_UNCAE</name>
<evidence type="ECO:0000256" key="2">
    <source>
        <dbReference type="ARBA" id="ARBA00022475"/>
    </source>
</evidence>
<keyword evidence="4" id="KW-0997">Cell inner membrane</keyword>
<evidence type="ECO:0000313" key="11">
    <source>
        <dbReference type="Proteomes" id="UP000316925"/>
    </source>
</evidence>
<keyword evidence="6 8" id="KW-1133">Transmembrane helix</keyword>
<keyword evidence="2" id="KW-1003">Cell membrane</keyword>
<dbReference type="GO" id="GO:0015627">
    <property type="term" value="C:type II protein secretion system complex"/>
    <property type="evidence" value="ECO:0007669"/>
    <property type="project" value="InterPro"/>
</dbReference>
<dbReference type="Pfam" id="PF07963">
    <property type="entry name" value="N_methyl"/>
    <property type="match status" value="1"/>
</dbReference>
<dbReference type="InterPro" id="IPR045584">
    <property type="entry name" value="Pilin-like"/>
</dbReference>
<feature type="domain" description="General secretion pathway GspH" evidence="9">
    <location>
        <begin position="46"/>
        <end position="156"/>
    </location>
</feature>